<protein>
    <submittedName>
        <fullName evidence="1">Uncharacterized protein</fullName>
    </submittedName>
</protein>
<evidence type="ECO:0000313" key="2">
    <source>
        <dbReference type="Proteomes" id="UP000798662"/>
    </source>
</evidence>
<comment type="caution">
    <text evidence="1">The sequence shown here is derived from an EMBL/GenBank/DDBJ whole genome shotgun (WGS) entry which is preliminary data.</text>
</comment>
<dbReference type="Proteomes" id="UP000798662">
    <property type="component" value="Chromosome 1"/>
</dbReference>
<organism evidence="1 2">
    <name type="scientific">Pyropia yezoensis</name>
    <name type="common">Susabi-nori</name>
    <name type="synonym">Porphyra yezoensis</name>
    <dbReference type="NCBI Taxonomy" id="2788"/>
    <lineage>
        <taxon>Eukaryota</taxon>
        <taxon>Rhodophyta</taxon>
        <taxon>Bangiophyceae</taxon>
        <taxon>Bangiales</taxon>
        <taxon>Bangiaceae</taxon>
        <taxon>Pyropia</taxon>
    </lineage>
</organism>
<evidence type="ECO:0000313" key="1">
    <source>
        <dbReference type="EMBL" id="KAK1862157.1"/>
    </source>
</evidence>
<gene>
    <name evidence="1" type="ORF">I4F81_004733</name>
</gene>
<dbReference type="EMBL" id="CM020618">
    <property type="protein sequence ID" value="KAK1862157.1"/>
    <property type="molecule type" value="Genomic_DNA"/>
</dbReference>
<reference evidence="1" key="1">
    <citation type="submission" date="2019-11" db="EMBL/GenBank/DDBJ databases">
        <title>Nori genome reveals adaptations in red seaweeds to the harsh intertidal environment.</title>
        <authorList>
            <person name="Wang D."/>
            <person name="Mao Y."/>
        </authorList>
    </citation>
    <scope>NUCLEOTIDE SEQUENCE</scope>
    <source>
        <tissue evidence="1">Gametophyte</tissue>
    </source>
</reference>
<sequence>MPPNDVSFVTLRSSGWCFYDFTSYIPMVVLHKERQTMFARRGRTGKTLVLNTVALYLDLRTSREEFFKLFRGTNVCLTAPGDPLPAGACSYKVLRLEYFVGPSPDAAMTELKLHRRFFAALQQFVHDNRVPGADVLISRGLTAGEAIDVLAILEDVARLASADGSGVCVLADEYDRLINTLMMEDPVRYHMLMTNGTARAASSPINAIYEWFKDLDQAQPLCRTFSTGITPIAVADATGANTVQELSRNEQFADILGFREDAVVAALQLMCIYCLNRLLQNDRYRAGVASPATGGREMLQLLKVSDVDTSHADLAMVEKFRAKSNAESAVSALSTEDADDGGVAPDAPPATSPAKEGVVTINVGFGDVQVPGKVLLFSVAALWGSFSPFVRLLFTQEHAPPPALFNTERLLLSTAIYLPVLYGEFLAYRSDKKNALEDLASTTQASPSARNEPTAGETAEVMDDVKQSRLAFLWAGLELGGFVFLANVSQVLGLEQTSASRAAFLNQLQTVVVPILAGALGLQAISNRTWASSAIAVSGVALLSLDKSHGSVSSLTGDGLEVVSAFFFSAYILRLGNYANKVRAPPLVATKIVVQALLSICWVTASSLLSASHHVSANYAPGGRMVPVGGVLGTGWTTAEVAVNVGVVVWTGLFVSALSGYIQTKGQTAVKPSDAAVIFATQPLFAAALSALVLGEGFGPKGIAGGVLILGATILSSLGEDEAPPPSPAASSEVAGAGGATGAEADKKER</sequence>
<proteinExistence type="predicted"/>
<accession>A0ACC3BW84</accession>
<name>A0ACC3BW84_PYRYE</name>
<keyword evidence="2" id="KW-1185">Reference proteome</keyword>